<dbReference type="EMBL" id="JAVDTX010000002">
    <property type="protein sequence ID" value="MDR6844197.1"/>
    <property type="molecule type" value="Genomic_DNA"/>
</dbReference>
<protein>
    <submittedName>
        <fullName evidence="1">Uncharacterized protein</fullName>
    </submittedName>
</protein>
<dbReference type="Proteomes" id="UP001261871">
    <property type="component" value="Unassembled WGS sequence"/>
</dbReference>
<proteinExistence type="predicted"/>
<dbReference type="RefSeq" id="WP_310004325.1">
    <property type="nucleotide sequence ID" value="NZ_JAVDTX010000002.1"/>
</dbReference>
<evidence type="ECO:0000313" key="1">
    <source>
        <dbReference type="EMBL" id="MDR6844197.1"/>
    </source>
</evidence>
<name>A0ABU1RZY4_9FLAO</name>
<evidence type="ECO:0000313" key="2">
    <source>
        <dbReference type="Proteomes" id="UP001261871"/>
    </source>
</evidence>
<accession>A0ABU1RZY4</accession>
<gene>
    <name evidence="1" type="ORF">J2W95_000888</name>
</gene>
<sequence>MKTTSELTGAVKTKKSVSETGHAKNVANLQSLIAFVTAYGASYNPSKNALKLPQLTALATASQASLGDVVTKNTAFNNKKNERGEAFSNLKPLATRVVNALQITDATANKIDDAKGFNQKYHSYF</sequence>
<comment type="caution">
    <text evidence="1">The sequence shown here is derived from an EMBL/GenBank/DDBJ whole genome shotgun (WGS) entry which is preliminary data.</text>
</comment>
<reference evidence="1 2" key="1">
    <citation type="submission" date="2023-07" db="EMBL/GenBank/DDBJ databases">
        <title>Sorghum-associated microbial communities from plants grown in Nebraska, USA.</title>
        <authorList>
            <person name="Schachtman D."/>
        </authorList>
    </citation>
    <scope>NUCLEOTIDE SEQUENCE [LARGE SCALE GENOMIC DNA]</scope>
    <source>
        <strain evidence="1 2">BE124</strain>
    </source>
</reference>
<organism evidence="1 2">
    <name type="scientific">Flavobacterium granuli</name>
    <dbReference type="NCBI Taxonomy" id="280093"/>
    <lineage>
        <taxon>Bacteria</taxon>
        <taxon>Pseudomonadati</taxon>
        <taxon>Bacteroidota</taxon>
        <taxon>Flavobacteriia</taxon>
        <taxon>Flavobacteriales</taxon>
        <taxon>Flavobacteriaceae</taxon>
        <taxon>Flavobacterium</taxon>
    </lineage>
</organism>
<keyword evidence="2" id="KW-1185">Reference proteome</keyword>